<dbReference type="PANTHER" id="PTHR39560:SF1">
    <property type="entry name" value="PROTEIN ADENYLYLTRANSFERASE FIC-RELATED"/>
    <property type="match status" value="1"/>
</dbReference>
<reference evidence="9" key="2">
    <citation type="submission" date="2021-04" db="EMBL/GenBank/DDBJ databases">
        <authorList>
            <person name="Gilroy R."/>
        </authorList>
    </citation>
    <scope>NUCLEOTIDE SEQUENCE</scope>
    <source>
        <strain evidence="9">CHK193-4272</strain>
    </source>
</reference>
<evidence type="ECO:0000256" key="2">
    <source>
        <dbReference type="ARBA" id="ARBA00022695"/>
    </source>
</evidence>
<dbReference type="InterPro" id="IPR003812">
    <property type="entry name" value="Fido"/>
</dbReference>
<accession>A0A9D1PIF2</accession>
<comment type="catalytic activity">
    <reaction evidence="6">
        <text>L-threonyl-[protein] + ATP = 3-O-(5'-adenylyl)-L-threonyl-[protein] + diphosphate</text>
        <dbReference type="Rhea" id="RHEA:54292"/>
        <dbReference type="Rhea" id="RHEA-COMP:11060"/>
        <dbReference type="Rhea" id="RHEA-COMP:13847"/>
        <dbReference type="ChEBI" id="CHEBI:30013"/>
        <dbReference type="ChEBI" id="CHEBI:30616"/>
        <dbReference type="ChEBI" id="CHEBI:33019"/>
        <dbReference type="ChEBI" id="CHEBI:138113"/>
        <dbReference type="EC" id="2.7.7.108"/>
    </reaction>
</comment>
<dbReference type="PANTHER" id="PTHR39560">
    <property type="entry name" value="PROTEIN ADENYLYLTRANSFERASE FIC-RELATED"/>
    <property type="match status" value="1"/>
</dbReference>
<dbReference type="Gene3D" id="1.10.3290.10">
    <property type="entry name" value="Fido-like domain"/>
    <property type="match status" value="1"/>
</dbReference>
<keyword evidence="1" id="KW-0808">Transferase</keyword>
<evidence type="ECO:0000256" key="5">
    <source>
        <dbReference type="ARBA" id="ARBA00034531"/>
    </source>
</evidence>
<organism evidence="9 10">
    <name type="scientific">Candidatus Butyricicoccus avistercoris</name>
    <dbReference type="NCBI Taxonomy" id="2838518"/>
    <lineage>
        <taxon>Bacteria</taxon>
        <taxon>Bacillati</taxon>
        <taxon>Bacillota</taxon>
        <taxon>Clostridia</taxon>
        <taxon>Eubacteriales</taxon>
        <taxon>Butyricicoccaceae</taxon>
        <taxon>Butyricicoccus</taxon>
    </lineage>
</organism>
<evidence type="ECO:0000313" key="9">
    <source>
        <dbReference type="EMBL" id="HIV61676.1"/>
    </source>
</evidence>
<evidence type="ECO:0000313" key="10">
    <source>
        <dbReference type="Proteomes" id="UP000886808"/>
    </source>
</evidence>
<dbReference type="GO" id="GO:0005524">
    <property type="term" value="F:ATP binding"/>
    <property type="evidence" value="ECO:0007669"/>
    <property type="project" value="UniProtKB-KW"/>
</dbReference>
<dbReference type="AlphaFoldDB" id="A0A9D1PIF2"/>
<dbReference type="PROSITE" id="PS51459">
    <property type="entry name" value="FIDO"/>
    <property type="match status" value="1"/>
</dbReference>
<reference evidence="9" key="1">
    <citation type="journal article" date="2021" name="PeerJ">
        <title>Extensive microbial diversity within the chicken gut microbiome revealed by metagenomics and culture.</title>
        <authorList>
            <person name="Gilroy R."/>
            <person name="Ravi A."/>
            <person name="Getino M."/>
            <person name="Pursley I."/>
            <person name="Horton D.L."/>
            <person name="Alikhan N.F."/>
            <person name="Baker D."/>
            <person name="Gharbi K."/>
            <person name="Hall N."/>
            <person name="Watson M."/>
            <person name="Adriaenssens E.M."/>
            <person name="Foster-Nyarko E."/>
            <person name="Jarju S."/>
            <person name="Secka A."/>
            <person name="Antonio M."/>
            <person name="Oren A."/>
            <person name="Chaudhuri R.R."/>
            <person name="La Ragione R."/>
            <person name="Hildebrand F."/>
            <person name="Pallen M.J."/>
        </authorList>
    </citation>
    <scope>NUCLEOTIDE SEQUENCE</scope>
    <source>
        <strain evidence="9">CHK193-4272</strain>
    </source>
</reference>
<dbReference type="GO" id="GO:0051302">
    <property type="term" value="P:regulation of cell division"/>
    <property type="evidence" value="ECO:0007669"/>
    <property type="project" value="TreeGrafter"/>
</dbReference>
<gene>
    <name evidence="9" type="ORF">H9746_02350</name>
</gene>
<comment type="caution">
    <text evidence="9">The sequence shown here is derived from an EMBL/GenBank/DDBJ whole genome shotgun (WGS) entry which is preliminary data.</text>
</comment>
<protein>
    <recommendedName>
        <fullName evidence="5">protein adenylyltransferase</fullName>
        <ecNumber evidence="5">2.7.7.108</ecNumber>
    </recommendedName>
</protein>
<evidence type="ECO:0000256" key="3">
    <source>
        <dbReference type="ARBA" id="ARBA00022741"/>
    </source>
</evidence>
<evidence type="ECO:0000256" key="6">
    <source>
        <dbReference type="ARBA" id="ARBA00047939"/>
    </source>
</evidence>
<dbReference type="InterPro" id="IPR036597">
    <property type="entry name" value="Fido-like_dom_sf"/>
</dbReference>
<feature type="domain" description="Fido" evidence="8">
    <location>
        <begin position="48"/>
        <end position="180"/>
    </location>
</feature>
<evidence type="ECO:0000256" key="1">
    <source>
        <dbReference type="ARBA" id="ARBA00022679"/>
    </source>
</evidence>
<keyword evidence="3" id="KW-0547">Nucleotide-binding</keyword>
<dbReference type="Proteomes" id="UP000886808">
    <property type="component" value="Unassembled WGS sequence"/>
</dbReference>
<name>A0A9D1PIF2_9FIRM</name>
<comment type="catalytic activity">
    <reaction evidence="7">
        <text>L-tyrosyl-[protein] + ATP = O-(5'-adenylyl)-L-tyrosyl-[protein] + diphosphate</text>
        <dbReference type="Rhea" id="RHEA:54288"/>
        <dbReference type="Rhea" id="RHEA-COMP:10136"/>
        <dbReference type="Rhea" id="RHEA-COMP:13846"/>
        <dbReference type="ChEBI" id="CHEBI:30616"/>
        <dbReference type="ChEBI" id="CHEBI:33019"/>
        <dbReference type="ChEBI" id="CHEBI:46858"/>
        <dbReference type="ChEBI" id="CHEBI:83624"/>
        <dbReference type="EC" id="2.7.7.108"/>
    </reaction>
</comment>
<evidence type="ECO:0000256" key="7">
    <source>
        <dbReference type="ARBA" id="ARBA00048696"/>
    </source>
</evidence>
<dbReference type="Pfam" id="PF02661">
    <property type="entry name" value="Fic"/>
    <property type="match status" value="1"/>
</dbReference>
<dbReference type="SUPFAM" id="SSF140931">
    <property type="entry name" value="Fic-like"/>
    <property type="match status" value="1"/>
</dbReference>
<proteinExistence type="predicted"/>
<evidence type="ECO:0000256" key="4">
    <source>
        <dbReference type="ARBA" id="ARBA00022840"/>
    </source>
</evidence>
<keyword evidence="4" id="KW-0067">ATP-binding</keyword>
<evidence type="ECO:0000259" key="8">
    <source>
        <dbReference type="PROSITE" id="PS51459"/>
    </source>
</evidence>
<sequence length="180" mass="20896">MRDPYLYEDVDVLKNLANIKDNENLRQMEGDLTVIGMAVVYAKKYDKFDINTLCDIHKTIFGGLYEWACEFRTIQMTKSEKVLGGDTVRYAEPSQISKQLKDIFKEISNLKPNMPKQELVFKLIRITSTIWHIHPFREGNTRTVVAFSVLLADYLGIDLDYNLFVENASYVRNALVWCTQ</sequence>
<dbReference type="EMBL" id="DXIE01000017">
    <property type="protein sequence ID" value="HIV61676.1"/>
    <property type="molecule type" value="Genomic_DNA"/>
</dbReference>
<keyword evidence="2" id="KW-0548">Nucleotidyltransferase</keyword>
<dbReference type="EC" id="2.7.7.108" evidence="5"/>
<dbReference type="GO" id="GO:0070733">
    <property type="term" value="F:AMPylase activity"/>
    <property type="evidence" value="ECO:0007669"/>
    <property type="project" value="UniProtKB-EC"/>
</dbReference>